<evidence type="ECO:0000256" key="1">
    <source>
        <dbReference type="SAM" id="SignalP"/>
    </source>
</evidence>
<evidence type="ECO:0000313" key="2">
    <source>
        <dbReference type="EMBL" id="MBU5335545.1"/>
    </source>
</evidence>
<accession>A0ABS6DUN4</accession>
<organism evidence="2 3">
    <name type="scientific">Intestinibacter bartlettii</name>
    <dbReference type="NCBI Taxonomy" id="261299"/>
    <lineage>
        <taxon>Bacteria</taxon>
        <taxon>Bacillati</taxon>
        <taxon>Bacillota</taxon>
        <taxon>Clostridia</taxon>
        <taxon>Peptostreptococcales</taxon>
        <taxon>Peptostreptococcaceae</taxon>
        <taxon>Intestinibacter</taxon>
    </lineage>
</organism>
<protein>
    <recommendedName>
        <fullName evidence="4">Lipocalin-like domain-containing protein</fullName>
    </recommendedName>
</protein>
<gene>
    <name evidence="2" type="ORF">KQI20_03740</name>
</gene>
<dbReference type="PROSITE" id="PS51257">
    <property type="entry name" value="PROKAR_LIPOPROTEIN"/>
    <property type="match status" value="1"/>
</dbReference>
<keyword evidence="1" id="KW-0732">Signal</keyword>
<comment type="caution">
    <text evidence="2">The sequence shown here is derived from an EMBL/GenBank/DDBJ whole genome shotgun (WGS) entry which is preliminary data.</text>
</comment>
<name>A0ABS6DUN4_9FIRM</name>
<dbReference type="RefSeq" id="WP_216568685.1">
    <property type="nucleotide sequence ID" value="NZ_JAHLOQ010000006.1"/>
</dbReference>
<reference evidence="2 3" key="1">
    <citation type="submission" date="2021-06" db="EMBL/GenBank/DDBJ databases">
        <authorList>
            <person name="Sun Q."/>
            <person name="Li D."/>
        </authorList>
    </citation>
    <scope>NUCLEOTIDE SEQUENCE [LARGE SCALE GENOMIC DNA]</scope>
    <source>
        <strain evidence="2 3">N19</strain>
    </source>
</reference>
<proteinExistence type="predicted"/>
<dbReference type="Proteomes" id="UP001196301">
    <property type="component" value="Unassembled WGS sequence"/>
</dbReference>
<feature type="signal peptide" evidence="1">
    <location>
        <begin position="1"/>
        <end position="19"/>
    </location>
</feature>
<dbReference type="EMBL" id="JAHLOQ010000006">
    <property type="protein sequence ID" value="MBU5335545.1"/>
    <property type="molecule type" value="Genomic_DNA"/>
</dbReference>
<keyword evidence="3" id="KW-1185">Reference proteome</keyword>
<feature type="chain" id="PRO_5046622265" description="Lipocalin-like domain-containing protein" evidence="1">
    <location>
        <begin position="20"/>
        <end position="125"/>
    </location>
</feature>
<sequence length="125" mass="14023">MKKILLILTSMLLSVMLSACSTNVDKMQGTYKLTEIQVDDLTVKKGDKLWNLTYGEDGGMIIELKGNGEGVLRMIGSEDESFEYTIDGEKIIMTNEGDVVDGVIKNNEIQLKNWKSQLLVFEKND</sequence>
<evidence type="ECO:0008006" key="4">
    <source>
        <dbReference type="Google" id="ProtNLM"/>
    </source>
</evidence>
<evidence type="ECO:0000313" key="3">
    <source>
        <dbReference type="Proteomes" id="UP001196301"/>
    </source>
</evidence>